<reference evidence="1 2" key="1">
    <citation type="journal article" date="2024" name="Ann. Entomol. Soc. Am.">
        <title>Genomic analyses of the southern and eastern yellowjacket wasps (Hymenoptera: Vespidae) reveal evolutionary signatures of social life.</title>
        <authorList>
            <person name="Catto M.A."/>
            <person name="Caine P.B."/>
            <person name="Orr S.E."/>
            <person name="Hunt B.G."/>
            <person name="Goodisman M.A.D."/>
        </authorList>
    </citation>
    <scope>NUCLEOTIDE SEQUENCE [LARGE SCALE GENOMIC DNA]</scope>
    <source>
        <strain evidence="1">232</strain>
        <tissue evidence="1">Head and thorax</tissue>
    </source>
</reference>
<name>A0ABD2AKY4_VESMC</name>
<comment type="caution">
    <text evidence="1">The sequence shown here is derived from an EMBL/GenBank/DDBJ whole genome shotgun (WGS) entry which is preliminary data.</text>
</comment>
<keyword evidence="2" id="KW-1185">Reference proteome</keyword>
<proteinExistence type="predicted"/>
<sequence>MIQFIKHIDKLIISFEKQEHDFTCLPTQVFCGILKIRYPNICTKHVILNELDYAFISGLNYFPSVQYPNFHLIYNQKQSSTMLLFDNCLVSNQD</sequence>
<accession>A0ABD2AKY4</accession>
<organism evidence="1 2">
    <name type="scientific">Vespula maculifrons</name>
    <name type="common">Eastern yellow jacket</name>
    <name type="synonym">Wasp</name>
    <dbReference type="NCBI Taxonomy" id="7453"/>
    <lineage>
        <taxon>Eukaryota</taxon>
        <taxon>Metazoa</taxon>
        <taxon>Ecdysozoa</taxon>
        <taxon>Arthropoda</taxon>
        <taxon>Hexapoda</taxon>
        <taxon>Insecta</taxon>
        <taxon>Pterygota</taxon>
        <taxon>Neoptera</taxon>
        <taxon>Endopterygota</taxon>
        <taxon>Hymenoptera</taxon>
        <taxon>Apocrita</taxon>
        <taxon>Aculeata</taxon>
        <taxon>Vespoidea</taxon>
        <taxon>Vespidae</taxon>
        <taxon>Vespinae</taxon>
        <taxon>Vespula</taxon>
    </lineage>
</organism>
<dbReference type="Proteomes" id="UP001607303">
    <property type="component" value="Unassembled WGS sequence"/>
</dbReference>
<dbReference type="EMBL" id="JAYRBN010000116">
    <property type="protein sequence ID" value="KAL2721261.1"/>
    <property type="molecule type" value="Genomic_DNA"/>
</dbReference>
<evidence type="ECO:0000313" key="1">
    <source>
        <dbReference type="EMBL" id="KAL2721261.1"/>
    </source>
</evidence>
<gene>
    <name evidence="1" type="ORF">V1477_020081</name>
</gene>
<dbReference type="AlphaFoldDB" id="A0ABD2AKY4"/>
<evidence type="ECO:0000313" key="2">
    <source>
        <dbReference type="Proteomes" id="UP001607303"/>
    </source>
</evidence>
<protein>
    <submittedName>
        <fullName evidence="1">Uncharacterized protein</fullName>
    </submittedName>
</protein>